<evidence type="ECO:0000313" key="2">
    <source>
        <dbReference type="EMBL" id="OGZ01223.1"/>
    </source>
</evidence>
<dbReference type="InterPro" id="IPR006674">
    <property type="entry name" value="HD_domain"/>
</dbReference>
<dbReference type="CDD" id="cd00077">
    <property type="entry name" value="HDc"/>
    <property type="match status" value="1"/>
</dbReference>
<dbReference type="Pfam" id="PF01966">
    <property type="entry name" value="HD"/>
    <property type="match status" value="1"/>
</dbReference>
<sequence length="345" mass="38695">MRIESIWKKADSLRGCLSSLKTTESRRRRVPEEDEDPLTVANRFVSDEAKLLSSKAYRVLGDKTQVFTFPKTPLIRTRKTHVMEVAACSAITSELLGLNTDLVRAAAIGHDIGHVPFGHQGEAWMAKAMGRPGFCHEIMGPVIAQKVERKGTGLNLTWHTLEAMLCHSGNTARSGISQEAWTLRHTDKFTYIFHDINDIVGRMKYPVSHELLGLANVFGRTQRERTTTAIAGLVIESAECERVSFERSELGRKFQHLRELMYKVYPHVTQQNVENTMGPVLEFLRMLDVGDPFLILALMTDKDVAGLAAEPMKDMQAFNRTAVSEIVPYLQEIGAVDLCDPGLNW</sequence>
<feature type="domain" description="HD" evidence="1">
    <location>
        <begin position="78"/>
        <end position="192"/>
    </location>
</feature>
<dbReference type="STRING" id="1798652.A3A43_01050"/>
<dbReference type="PROSITE" id="PS51831">
    <property type="entry name" value="HD"/>
    <property type="match status" value="1"/>
</dbReference>
<dbReference type="Gene3D" id="1.10.3210.10">
    <property type="entry name" value="Hypothetical protein af1432"/>
    <property type="match status" value="1"/>
</dbReference>
<dbReference type="EMBL" id="MHLC01000018">
    <property type="protein sequence ID" value="OGZ01223.1"/>
    <property type="molecule type" value="Genomic_DNA"/>
</dbReference>
<name>A0A1G2CIL4_9BACT</name>
<accession>A0A1G2CIL4</accession>
<dbReference type="Proteomes" id="UP000178495">
    <property type="component" value="Unassembled WGS sequence"/>
</dbReference>
<organism evidence="2 3">
    <name type="scientific">Candidatus Liptonbacteria bacterium RIFCSPLOWO2_01_FULL_56_20</name>
    <dbReference type="NCBI Taxonomy" id="1798652"/>
    <lineage>
        <taxon>Bacteria</taxon>
        <taxon>Candidatus Liptoniibacteriota</taxon>
    </lineage>
</organism>
<dbReference type="SUPFAM" id="SSF109604">
    <property type="entry name" value="HD-domain/PDEase-like"/>
    <property type="match status" value="1"/>
</dbReference>
<dbReference type="AlphaFoldDB" id="A0A1G2CIL4"/>
<reference evidence="2 3" key="1">
    <citation type="journal article" date="2016" name="Nat. Commun.">
        <title>Thousands of microbial genomes shed light on interconnected biogeochemical processes in an aquifer system.</title>
        <authorList>
            <person name="Anantharaman K."/>
            <person name="Brown C.T."/>
            <person name="Hug L.A."/>
            <person name="Sharon I."/>
            <person name="Castelle C.J."/>
            <person name="Probst A.J."/>
            <person name="Thomas B.C."/>
            <person name="Singh A."/>
            <person name="Wilkins M.J."/>
            <person name="Karaoz U."/>
            <person name="Brodie E.L."/>
            <person name="Williams K.H."/>
            <person name="Hubbard S.S."/>
            <person name="Banfield J.F."/>
        </authorList>
    </citation>
    <scope>NUCLEOTIDE SEQUENCE [LARGE SCALE GENOMIC DNA]</scope>
</reference>
<dbReference type="InterPro" id="IPR003607">
    <property type="entry name" value="HD/PDEase_dom"/>
</dbReference>
<evidence type="ECO:0000259" key="1">
    <source>
        <dbReference type="PROSITE" id="PS51831"/>
    </source>
</evidence>
<evidence type="ECO:0000313" key="3">
    <source>
        <dbReference type="Proteomes" id="UP000178495"/>
    </source>
</evidence>
<proteinExistence type="predicted"/>
<gene>
    <name evidence="2" type="ORF">A3A43_01050</name>
</gene>
<comment type="caution">
    <text evidence="2">The sequence shown here is derived from an EMBL/GenBank/DDBJ whole genome shotgun (WGS) entry which is preliminary data.</text>
</comment>
<dbReference type="SMART" id="SM00471">
    <property type="entry name" value="HDc"/>
    <property type="match status" value="1"/>
</dbReference>
<protein>
    <recommendedName>
        <fullName evidence="1">HD domain-containing protein</fullName>
    </recommendedName>
</protein>